<dbReference type="Gene3D" id="1.20.1730.10">
    <property type="entry name" value="Sodium/glucose cotransporter"/>
    <property type="match status" value="1"/>
</dbReference>
<feature type="transmembrane region" description="Helical" evidence="12">
    <location>
        <begin position="198"/>
        <end position="217"/>
    </location>
</feature>
<evidence type="ECO:0000256" key="1">
    <source>
        <dbReference type="ARBA" id="ARBA00004651"/>
    </source>
</evidence>
<evidence type="ECO:0000256" key="11">
    <source>
        <dbReference type="ARBA" id="ARBA00023201"/>
    </source>
</evidence>
<evidence type="ECO:0000256" key="6">
    <source>
        <dbReference type="ARBA" id="ARBA00022847"/>
    </source>
</evidence>
<dbReference type="InterPro" id="IPR050277">
    <property type="entry name" value="Sodium:Solute_Symporter"/>
</dbReference>
<gene>
    <name evidence="13" type="primary">sglT_1</name>
    <name evidence="13" type="ORF">GALL_09210</name>
</gene>
<evidence type="ECO:0000256" key="12">
    <source>
        <dbReference type="SAM" id="Phobius"/>
    </source>
</evidence>
<reference evidence="13" key="1">
    <citation type="submission" date="2016-10" db="EMBL/GenBank/DDBJ databases">
        <title>Sequence of Gallionella enrichment culture.</title>
        <authorList>
            <person name="Poehlein A."/>
            <person name="Muehling M."/>
            <person name="Daniel R."/>
        </authorList>
    </citation>
    <scope>NUCLEOTIDE SEQUENCE</scope>
</reference>
<evidence type="ECO:0000256" key="5">
    <source>
        <dbReference type="ARBA" id="ARBA00022692"/>
    </source>
</evidence>
<feature type="transmembrane region" description="Helical" evidence="12">
    <location>
        <begin position="6"/>
        <end position="26"/>
    </location>
</feature>
<evidence type="ECO:0000256" key="2">
    <source>
        <dbReference type="ARBA" id="ARBA00006434"/>
    </source>
</evidence>
<feature type="transmembrane region" description="Helical" evidence="12">
    <location>
        <begin position="46"/>
        <end position="72"/>
    </location>
</feature>
<feature type="transmembrane region" description="Helical" evidence="12">
    <location>
        <begin position="460"/>
        <end position="479"/>
    </location>
</feature>
<feature type="transmembrane region" description="Helical" evidence="12">
    <location>
        <begin position="355"/>
        <end position="386"/>
    </location>
</feature>
<sequence>MTLHAVDIAIIVAYFILSILVGFWVAKRGAKDLDSYFLGSKSLPWYILGISDASGMFDITGTMWLVYILFVYGLKSLWLPWLWPTFNQIFLMMFLSAWVRRSNVLTGAEWIQTRFGRNRGANYAHFSVVVFALVNVIGLLAYSFIGIGKFAAVMLPWHFTHHTTGLFTDENIYAIIILTLTSVYAIKGGMFSVVSTEVMQFTILTVTSFVIGIVAMMKVSPEMIAHVIPAGWSNPFFGLHLDLNWTGILDKANDAIKQDGNSLFGVIFGMMFFKGILASLAGPAPTYDLQRVLATRNPREACMMNGFVNVVLYFPRYLMVAGLTVLALAFCMPELRAMPKPDFEKILPIVLSQDVPAGVVGLLLAGLLAAFMSNFAATINAAPAYIVNDIYKRFINPDSTSAKQVWLSRVSSVAVLIVGLALGLLTTRITGIMMWLVGALYGGFVMANVLKWYWWRFNGFGYFWGMVGGILGAIIIPPITDWVMGYTVNALYTFPAIFALSVLGCVVGTFMNPPEDEEVLVAFYKNVRPWGFWGPIRDKVVRDDPSFQPNTHCARDLTNVGVGIIWQVSLAALPIYIVLRDWRAAGGILGLVVVTTGIIKFNWYDKLKDI</sequence>
<feature type="transmembrane region" description="Helical" evidence="12">
    <location>
        <begin position="406"/>
        <end position="425"/>
    </location>
</feature>
<dbReference type="GO" id="GO:0015193">
    <property type="term" value="F:L-proline transmembrane transporter activity"/>
    <property type="evidence" value="ECO:0007669"/>
    <property type="project" value="TreeGrafter"/>
</dbReference>
<feature type="transmembrane region" description="Helical" evidence="12">
    <location>
        <begin position="165"/>
        <end position="186"/>
    </location>
</feature>
<feature type="transmembrane region" description="Helical" evidence="12">
    <location>
        <begin position="491"/>
        <end position="511"/>
    </location>
</feature>
<dbReference type="InterPro" id="IPR001734">
    <property type="entry name" value="Na/solute_symporter"/>
</dbReference>
<dbReference type="GO" id="GO:0005886">
    <property type="term" value="C:plasma membrane"/>
    <property type="evidence" value="ECO:0007669"/>
    <property type="project" value="UniProtKB-SubCell"/>
</dbReference>
<keyword evidence="5 12" id="KW-0812">Transmembrane</keyword>
<keyword evidence="4" id="KW-1003">Cell membrane</keyword>
<comment type="similarity">
    <text evidence="2">Belongs to the sodium:solute symporter (SSF) (TC 2.A.21) family.</text>
</comment>
<dbReference type="AlphaFoldDB" id="A0A1J5TQQ2"/>
<evidence type="ECO:0000256" key="3">
    <source>
        <dbReference type="ARBA" id="ARBA00022448"/>
    </source>
</evidence>
<evidence type="ECO:0000256" key="7">
    <source>
        <dbReference type="ARBA" id="ARBA00022989"/>
    </source>
</evidence>
<dbReference type="PANTHER" id="PTHR48086">
    <property type="entry name" value="SODIUM/PROLINE SYMPORTER-RELATED"/>
    <property type="match status" value="1"/>
</dbReference>
<protein>
    <submittedName>
        <fullName evidence="13">Sodium/glucose cotransporter</fullName>
    </submittedName>
</protein>
<feature type="transmembrane region" description="Helical" evidence="12">
    <location>
        <begin position="432"/>
        <end position="454"/>
    </location>
</feature>
<dbReference type="Pfam" id="PF00474">
    <property type="entry name" value="SSF"/>
    <property type="match status" value="1"/>
</dbReference>
<dbReference type="PANTHER" id="PTHR48086:SF3">
    <property type="entry name" value="SODIUM_PROLINE SYMPORTER"/>
    <property type="match status" value="1"/>
</dbReference>
<keyword evidence="10 12" id="KW-0472">Membrane</keyword>
<keyword evidence="9" id="KW-0406">Ion transport</keyword>
<evidence type="ECO:0000256" key="9">
    <source>
        <dbReference type="ARBA" id="ARBA00023065"/>
    </source>
</evidence>
<proteinExistence type="inferred from homology"/>
<feature type="transmembrane region" description="Helical" evidence="12">
    <location>
        <begin position="120"/>
        <end position="145"/>
    </location>
</feature>
<keyword evidence="8" id="KW-0915">Sodium</keyword>
<feature type="transmembrane region" description="Helical" evidence="12">
    <location>
        <begin position="314"/>
        <end position="335"/>
    </location>
</feature>
<keyword evidence="3" id="KW-0813">Transport</keyword>
<dbReference type="GO" id="GO:0005298">
    <property type="term" value="F:proline:sodium symporter activity"/>
    <property type="evidence" value="ECO:0007669"/>
    <property type="project" value="TreeGrafter"/>
</dbReference>
<feature type="transmembrane region" description="Helical" evidence="12">
    <location>
        <begin position="78"/>
        <end position="99"/>
    </location>
</feature>
<dbReference type="PROSITE" id="PS50283">
    <property type="entry name" value="NA_SOLUT_SYMP_3"/>
    <property type="match status" value="1"/>
</dbReference>
<organism evidence="13">
    <name type="scientific">mine drainage metagenome</name>
    <dbReference type="NCBI Taxonomy" id="410659"/>
    <lineage>
        <taxon>unclassified sequences</taxon>
        <taxon>metagenomes</taxon>
        <taxon>ecological metagenomes</taxon>
    </lineage>
</organism>
<feature type="transmembrane region" description="Helical" evidence="12">
    <location>
        <begin position="586"/>
        <end position="604"/>
    </location>
</feature>
<evidence type="ECO:0000256" key="4">
    <source>
        <dbReference type="ARBA" id="ARBA00022475"/>
    </source>
</evidence>
<evidence type="ECO:0000256" key="8">
    <source>
        <dbReference type="ARBA" id="ARBA00023053"/>
    </source>
</evidence>
<dbReference type="EMBL" id="MLJW01000002">
    <property type="protein sequence ID" value="OIR18584.1"/>
    <property type="molecule type" value="Genomic_DNA"/>
</dbReference>
<evidence type="ECO:0000313" key="13">
    <source>
        <dbReference type="EMBL" id="OIR18584.1"/>
    </source>
</evidence>
<feature type="transmembrane region" description="Helical" evidence="12">
    <location>
        <begin position="560"/>
        <end position="579"/>
    </location>
</feature>
<comment type="subcellular location">
    <subcellularLocation>
        <location evidence="1">Cell membrane</location>
        <topology evidence="1">Multi-pass membrane protein</topology>
    </subcellularLocation>
</comment>
<dbReference type="InterPro" id="IPR038377">
    <property type="entry name" value="Na/Glc_symporter_sf"/>
</dbReference>
<feature type="transmembrane region" description="Helical" evidence="12">
    <location>
        <begin position="262"/>
        <end position="281"/>
    </location>
</feature>
<comment type="caution">
    <text evidence="13">The sequence shown here is derived from an EMBL/GenBank/DDBJ whole genome shotgun (WGS) entry which is preliminary data.</text>
</comment>
<name>A0A1J5TQQ2_9ZZZZ</name>
<keyword evidence="11" id="KW-0739">Sodium transport</keyword>
<accession>A0A1J5TQQ2</accession>
<keyword evidence="7 12" id="KW-1133">Transmembrane helix</keyword>
<evidence type="ECO:0000256" key="10">
    <source>
        <dbReference type="ARBA" id="ARBA00023136"/>
    </source>
</evidence>
<dbReference type="CDD" id="cd11477">
    <property type="entry name" value="SLC5sbd_u1"/>
    <property type="match status" value="1"/>
</dbReference>
<keyword evidence="6" id="KW-0769">Symport</keyword>
<dbReference type="GO" id="GO:0015824">
    <property type="term" value="P:proline transport"/>
    <property type="evidence" value="ECO:0007669"/>
    <property type="project" value="TreeGrafter"/>
</dbReference>